<dbReference type="AlphaFoldDB" id="A0A514LIC4"/>
<dbReference type="EMBL" id="CP035485">
    <property type="protein sequence ID" value="QDI91589.1"/>
    <property type="molecule type" value="Genomic_DNA"/>
</dbReference>
<organism evidence="1 2">
    <name type="scientific">Salicibibacter halophilus</name>
    <dbReference type="NCBI Taxonomy" id="2502791"/>
    <lineage>
        <taxon>Bacteria</taxon>
        <taxon>Bacillati</taxon>
        <taxon>Bacillota</taxon>
        <taxon>Bacilli</taxon>
        <taxon>Bacillales</taxon>
        <taxon>Bacillaceae</taxon>
        <taxon>Salicibibacter</taxon>
    </lineage>
</organism>
<dbReference type="KEGG" id="sale:EPH95_10750"/>
<accession>A0A514LIC4</accession>
<keyword evidence="2" id="KW-1185">Reference proteome</keyword>
<dbReference type="InterPro" id="IPR025354">
    <property type="entry name" value="DUF4258"/>
</dbReference>
<evidence type="ECO:0000313" key="2">
    <source>
        <dbReference type="Proteomes" id="UP000319756"/>
    </source>
</evidence>
<evidence type="ECO:0000313" key="1">
    <source>
        <dbReference type="EMBL" id="QDI91589.1"/>
    </source>
</evidence>
<gene>
    <name evidence="1" type="ORF">EPH95_10750</name>
</gene>
<proteinExistence type="predicted"/>
<reference evidence="2" key="1">
    <citation type="submission" date="2019-01" db="EMBL/GenBank/DDBJ databases">
        <title>Genomic analysis of Salicibibacter sp. NKC3-5.</title>
        <authorList>
            <person name="Oh Y.J."/>
        </authorList>
    </citation>
    <scope>NUCLEOTIDE SEQUENCE [LARGE SCALE GENOMIC DNA]</scope>
    <source>
        <strain evidence="2">NKC3-5</strain>
    </source>
</reference>
<name>A0A514LIC4_9BACI</name>
<dbReference type="OrthoDB" id="964236at2"/>
<protein>
    <submittedName>
        <fullName evidence="1">DUF4258 domain-containing protein</fullName>
    </submittedName>
</protein>
<dbReference type="Proteomes" id="UP000319756">
    <property type="component" value="Chromosome"/>
</dbReference>
<dbReference type="Pfam" id="PF14076">
    <property type="entry name" value="DUF4258"/>
    <property type="match status" value="1"/>
</dbReference>
<sequence length="137" mass="15914">MVGEECKKLNGVATFVKRFCAIIGKTDFPQVGEDTGYFEYNTTKYSGRKWWFTNHALQKCDQRGIDIEKLVMSLVQSELVEDYPDDLRGHSCLILSFVDRKAVHTVCGLHENGTVFITVYYPDLPKWVDERTRRSRR</sequence>